<dbReference type="STRING" id="230819.A0A5C3KX82"/>
<dbReference type="PANTHER" id="PTHR33353">
    <property type="entry name" value="PUTATIVE (AFU_ORTHOLOGUE AFUA_1G12560)-RELATED"/>
    <property type="match status" value="1"/>
</dbReference>
<name>A0A5C3KX82_COPMA</name>
<feature type="signal peptide" evidence="3">
    <location>
        <begin position="1"/>
        <end position="19"/>
    </location>
</feature>
<comment type="function">
    <text evidence="2">Lytic polysaccharide monooxygenase (LMPO) that depolymerizes crystalline and amorphous polysaccharides via the oxidation of scissile alpha- or beta-(1-4)-glycosidic bonds, yielding C1 and/or C4 oxidation products. Catalysis by LPMOs requires the reduction of the active-site copper from Cu(II) to Cu(I) by a reducing agent and H(2)O(2) or O(2) as a cosubstrate.</text>
</comment>
<dbReference type="AlphaFoldDB" id="A0A5C3KX82"/>
<dbReference type="InterPro" id="IPR049892">
    <property type="entry name" value="AA9"/>
</dbReference>
<evidence type="ECO:0000313" key="6">
    <source>
        <dbReference type="Proteomes" id="UP000307440"/>
    </source>
</evidence>
<evidence type="ECO:0000256" key="3">
    <source>
        <dbReference type="SAM" id="SignalP"/>
    </source>
</evidence>
<dbReference type="GO" id="GO:0005576">
    <property type="term" value="C:extracellular region"/>
    <property type="evidence" value="ECO:0007669"/>
    <property type="project" value="UniProtKB-SubCell"/>
</dbReference>
<evidence type="ECO:0000256" key="1">
    <source>
        <dbReference type="ARBA" id="ARBA00023157"/>
    </source>
</evidence>
<accession>A0A5C3KX82</accession>
<dbReference type="GO" id="GO:0030245">
    <property type="term" value="P:cellulose catabolic process"/>
    <property type="evidence" value="ECO:0007669"/>
    <property type="project" value="UniProtKB-UniRule"/>
</dbReference>
<comment type="subcellular location">
    <subcellularLocation>
        <location evidence="2">Secreted</location>
    </subcellularLocation>
</comment>
<comment type="catalytic activity">
    <reaction evidence="2">
        <text>[(1-&gt;4)-beta-D-glucosyl]n+m + reduced acceptor + O2 = 4-dehydro-beta-D-glucosyl-[(1-&gt;4)-beta-D-glucosyl]n-1 + [(1-&gt;4)-beta-D-glucosyl]m + acceptor + H2O.</text>
        <dbReference type="EC" id="1.14.99.56"/>
    </reaction>
</comment>
<dbReference type="Proteomes" id="UP000307440">
    <property type="component" value="Unassembled WGS sequence"/>
</dbReference>
<comment type="domain">
    <text evidence="2">Has a modular structure: an endo-beta-1,4-glucanase catalytic module at the N-terminus, a linker rich in serines and threonines, and a C-terminal carbohydrate-binding module (CBM).</text>
</comment>
<feature type="chain" id="PRO_5022856784" description="AA9 family lytic polysaccharide monooxygenase" evidence="3">
    <location>
        <begin position="20"/>
        <end position="247"/>
    </location>
</feature>
<dbReference type="Pfam" id="PF03443">
    <property type="entry name" value="AA9"/>
    <property type="match status" value="1"/>
</dbReference>
<dbReference type="GO" id="GO:0008810">
    <property type="term" value="F:cellulase activity"/>
    <property type="evidence" value="ECO:0007669"/>
    <property type="project" value="UniProtKB-UniRule"/>
</dbReference>
<gene>
    <name evidence="5" type="ORF">FA15DRAFT_363632</name>
</gene>
<dbReference type="OrthoDB" id="4849160at2759"/>
<dbReference type="GO" id="GO:0030248">
    <property type="term" value="F:cellulose binding"/>
    <property type="evidence" value="ECO:0007669"/>
    <property type="project" value="UniProtKB-UniRule"/>
</dbReference>
<evidence type="ECO:0000313" key="5">
    <source>
        <dbReference type="EMBL" id="TFK25259.1"/>
    </source>
</evidence>
<evidence type="ECO:0000259" key="4">
    <source>
        <dbReference type="Pfam" id="PF03443"/>
    </source>
</evidence>
<reference evidence="5 6" key="1">
    <citation type="journal article" date="2019" name="Nat. Ecol. Evol.">
        <title>Megaphylogeny resolves global patterns of mushroom evolution.</title>
        <authorList>
            <person name="Varga T."/>
            <person name="Krizsan K."/>
            <person name="Foldi C."/>
            <person name="Dima B."/>
            <person name="Sanchez-Garcia M."/>
            <person name="Sanchez-Ramirez S."/>
            <person name="Szollosi G.J."/>
            <person name="Szarkandi J.G."/>
            <person name="Papp V."/>
            <person name="Albert L."/>
            <person name="Andreopoulos W."/>
            <person name="Angelini C."/>
            <person name="Antonin V."/>
            <person name="Barry K.W."/>
            <person name="Bougher N.L."/>
            <person name="Buchanan P."/>
            <person name="Buyck B."/>
            <person name="Bense V."/>
            <person name="Catcheside P."/>
            <person name="Chovatia M."/>
            <person name="Cooper J."/>
            <person name="Damon W."/>
            <person name="Desjardin D."/>
            <person name="Finy P."/>
            <person name="Geml J."/>
            <person name="Haridas S."/>
            <person name="Hughes K."/>
            <person name="Justo A."/>
            <person name="Karasinski D."/>
            <person name="Kautmanova I."/>
            <person name="Kiss B."/>
            <person name="Kocsube S."/>
            <person name="Kotiranta H."/>
            <person name="LaButti K.M."/>
            <person name="Lechner B.E."/>
            <person name="Liimatainen K."/>
            <person name="Lipzen A."/>
            <person name="Lukacs Z."/>
            <person name="Mihaltcheva S."/>
            <person name="Morgado L.N."/>
            <person name="Niskanen T."/>
            <person name="Noordeloos M.E."/>
            <person name="Ohm R.A."/>
            <person name="Ortiz-Santana B."/>
            <person name="Ovrebo C."/>
            <person name="Racz N."/>
            <person name="Riley R."/>
            <person name="Savchenko A."/>
            <person name="Shiryaev A."/>
            <person name="Soop K."/>
            <person name="Spirin V."/>
            <person name="Szebenyi C."/>
            <person name="Tomsovsky M."/>
            <person name="Tulloss R.E."/>
            <person name="Uehling J."/>
            <person name="Grigoriev I.V."/>
            <person name="Vagvolgyi C."/>
            <person name="Papp T."/>
            <person name="Martin F.M."/>
            <person name="Miettinen O."/>
            <person name="Hibbett D.S."/>
            <person name="Nagy L.G."/>
        </authorList>
    </citation>
    <scope>NUCLEOTIDE SEQUENCE [LARGE SCALE GENOMIC DNA]</scope>
    <source>
        <strain evidence="5 6">CBS 121175</strain>
    </source>
</reference>
<keyword evidence="2" id="KW-0136">Cellulose degradation</keyword>
<protein>
    <recommendedName>
        <fullName evidence="2">AA9 family lytic polysaccharide monooxygenase</fullName>
        <ecNumber evidence="2">1.14.99.56</ecNumber>
    </recommendedName>
    <alternativeName>
        <fullName evidence="2">Endo-beta-1,4-glucanase</fullName>
    </alternativeName>
    <alternativeName>
        <fullName evidence="2">Glycosyl hydrolase 61 family protein</fullName>
    </alternativeName>
</protein>
<feature type="domain" description="Auxiliary Activity family 9 catalytic" evidence="4">
    <location>
        <begin position="20"/>
        <end position="227"/>
    </location>
</feature>
<dbReference type="PANTHER" id="PTHR33353:SF19">
    <property type="entry name" value="GLYCOSYLHYDROLASE FAMILY 61-8 PROTEIN"/>
    <property type="match status" value="1"/>
</dbReference>
<keyword evidence="6" id="KW-1185">Reference proteome</keyword>
<dbReference type="Gene3D" id="2.70.50.70">
    <property type="match status" value="1"/>
</dbReference>
<keyword evidence="1 2" id="KW-1015">Disulfide bond</keyword>
<dbReference type="InterPro" id="IPR005103">
    <property type="entry name" value="AA9_LPMO"/>
</dbReference>
<keyword evidence="2" id="KW-0119">Carbohydrate metabolism</keyword>
<proteinExistence type="predicted"/>
<keyword evidence="2" id="KW-0624">Polysaccharide degradation</keyword>
<sequence>MQTRFLALCLSLLVGKIAAHGAVQSYVINGVLYEGYQPFLPPDDQVTIGRPFPGIDPLRGTDNMNLSCNNDGWAAPRQISAPIRAGDSITAIWGPWIHPFGPAIVYMARCPSSCSLANSIDLDWFKIDQTGLIEGNVVDGFWGLGIVRNEGVYTVTIPAALADGEYLIRHELISLHGEGGPQYYPECAQLEVTGGGGSLPPKRFLATLPGAYKPTDPGLTLDLYDPASWNIYNYTVPGPDVWKGEVV</sequence>
<keyword evidence="2" id="KW-0964">Secreted</keyword>
<evidence type="ECO:0000256" key="2">
    <source>
        <dbReference type="RuleBase" id="RU368122"/>
    </source>
</evidence>
<dbReference type="EC" id="1.14.99.56" evidence="2"/>
<keyword evidence="3" id="KW-0732">Signal</keyword>
<dbReference type="EMBL" id="ML210188">
    <property type="protein sequence ID" value="TFK25259.1"/>
    <property type="molecule type" value="Genomic_DNA"/>
</dbReference>
<dbReference type="CDD" id="cd21175">
    <property type="entry name" value="LPMO_AA9"/>
    <property type="match status" value="1"/>
</dbReference>
<organism evidence="5 6">
    <name type="scientific">Coprinopsis marcescibilis</name>
    <name type="common">Agaric fungus</name>
    <name type="synonym">Psathyrella marcescibilis</name>
    <dbReference type="NCBI Taxonomy" id="230819"/>
    <lineage>
        <taxon>Eukaryota</taxon>
        <taxon>Fungi</taxon>
        <taxon>Dikarya</taxon>
        <taxon>Basidiomycota</taxon>
        <taxon>Agaricomycotina</taxon>
        <taxon>Agaricomycetes</taxon>
        <taxon>Agaricomycetidae</taxon>
        <taxon>Agaricales</taxon>
        <taxon>Agaricineae</taxon>
        <taxon>Psathyrellaceae</taxon>
        <taxon>Coprinopsis</taxon>
    </lineage>
</organism>